<dbReference type="Proteomes" id="UP000315439">
    <property type="component" value="Unassembled WGS sequence"/>
</dbReference>
<proteinExistence type="predicted"/>
<accession>A0A545U050</accession>
<organism evidence="1 2">
    <name type="scientific">Aliikangiella coralliicola</name>
    <dbReference type="NCBI Taxonomy" id="2592383"/>
    <lineage>
        <taxon>Bacteria</taxon>
        <taxon>Pseudomonadati</taxon>
        <taxon>Pseudomonadota</taxon>
        <taxon>Gammaproteobacteria</taxon>
        <taxon>Oceanospirillales</taxon>
        <taxon>Pleioneaceae</taxon>
        <taxon>Aliikangiella</taxon>
    </lineage>
</organism>
<dbReference type="RefSeq" id="WP_142934506.1">
    <property type="nucleotide sequence ID" value="NZ_ML660171.1"/>
</dbReference>
<dbReference type="AlphaFoldDB" id="A0A545U050"/>
<name>A0A545U050_9GAMM</name>
<dbReference type="OrthoDB" id="7068425at2"/>
<dbReference type="Gene3D" id="3.30.50.20">
    <property type="entry name" value="prophage-derive protein ybcO"/>
    <property type="match status" value="1"/>
</dbReference>
<evidence type="ECO:0000313" key="1">
    <source>
        <dbReference type="EMBL" id="TQV82839.1"/>
    </source>
</evidence>
<gene>
    <name evidence="1" type="ORF">FLL46_24020</name>
</gene>
<comment type="caution">
    <text evidence="1">The sequence shown here is derived from an EMBL/GenBank/DDBJ whole genome shotgun (WGS) entry which is preliminary data.</text>
</comment>
<evidence type="ECO:0000313" key="2">
    <source>
        <dbReference type="Proteomes" id="UP000315439"/>
    </source>
</evidence>
<protein>
    <submittedName>
        <fullName evidence="1">DUF1364 domain-containing protein</fullName>
    </submittedName>
</protein>
<keyword evidence="2" id="KW-1185">Reference proteome</keyword>
<dbReference type="Pfam" id="PF07102">
    <property type="entry name" value="YbcO"/>
    <property type="match status" value="1"/>
</dbReference>
<sequence length="99" mass="11092">MKHKSKKITQSAKGEECQIRIPGVCNFNEETTVFCHLNGAGMALKNNDNEGAYGCSNCHAAMDGQLKTTFSHDELKLMHLEAVMRTQRILLEKELIVLK</sequence>
<reference evidence="1 2" key="1">
    <citation type="submission" date="2019-07" db="EMBL/GenBank/DDBJ databases">
        <title>Draft genome for Aliikangiella sp. M105.</title>
        <authorList>
            <person name="Wang G."/>
        </authorList>
    </citation>
    <scope>NUCLEOTIDE SEQUENCE [LARGE SCALE GENOMIC DNA]</scope>
    <source>
        <strain evidence="1 2">M105</strain>
    </source>
</reference>
<dbReference type="InterPro" id="IPR010774">
    <property type="entry name" value="YbcO"/>
</dbReference>
<dbReference type="EMBL" id="VIKS01000015">
    <property type="protein sequence ID" value="TQV82839.1"/>
    <property type="molecule type" value="Genomic_DNA"/>
</dbReference>